<accession>A0A9D4S1R4</accession>
<protein>
    <submittedName>
        <fullName evidence="1">Uncharacterized protein</fullName>
    </submittedName>
</protein>
<reference evidence="1" key="1">
    <citation type="journal article" date="2019" name="bioRxiv">
        <title>The Genome of the Zebra Mussel, Dreissena polymorpha: A Resource for Invasive Species Research.</title>
        <authorList>
            <person name="McCartney M.A."/>
            <person name="Auch B."/>
            <person name="Kono T."/>
            <person name="Mallez S."/>
            <person name="Zhang Y."/>
            <person name="Obille A."/>
            <person name="Becker A."/>
            <person name="Abrahante J.E."/>
            <person name="Garbe J."/>
            <person name="Badalamenti J.P."/>
            <person name="Herman A."/>
            <person name="Mangelson H."/>
            <person name="Liachko I."/>
            <person name="Sullivan S."/>
            <person name="Sone E.D."/>
            <person name="Koren S."/>
            <person name="Silverstein K.A.T."/>
            <person name="Beckman K.B."/>
            <person name="Gohl D.M."/>
        </authorList>
    </citation>
    <scope>NUCLEOTIDE SEQUENCE</scope>
    <source>
        <strain evidence="1">Duluth1</strain>
        <tissue evidence="1">Whole animal</tissue>
    </source>
</reference>
<name>A0A9D4S1R4_DREPO</name>
<reference evidence="1" key="2">
    <citation type="submission" date="2020-11" db="EMBL/GenBank/DDBJ databases">
        <authorList>
            <person name="McCartney M.A."/>
            <person name="Auch B."/>
            <person name="Kono T."/>
            <person name="Mallez S."/>
            <person name="Becker A."/>
            <person name="Gohl D.M."/>
            <person name="Silverstein K.A.T."/>
            <person name="Koren S."/>
            <person name="Bechman K.B."/>
            <person name="Herman A."/>
            <person name="Abrahante J.E."/>
            <person name="Garbe J."/>
        </authorList>
    </citation>
    <scope>NUCLEOTIDE SEQUENCE</scope>
    <source>
        <strain evidence="1">Duluth1</strain>
        <tissue evidence="1">Whole animal</tissue>
    </source>
</reference>
<evidence type="ECO:0000313" key="1">
    <source>
        <dbReference type="EMBL" id="KAH3888751.1"/>
    </source>
</evidence>
<organism evidence="1 2">
    <name type="scientific">Dreissena polymorpha</name>
    <name type="common">Zebra mussel</name>
    <name type="synonym">Mytilus polymorpha</name>
    <dbReference type="NCBI Taxonomy" id="45954"/>
    <lineage>
        <taxon>Eukaryota</taxon>
        <taxon>Metazoa</taxon>
        <taxon>Spiralia</taxon>
        <taxon>Lophotrochozoa</taxon>
        <taxon>Mollusca</taxon>
        <taxon>Bivalvia</taxon>
        <taxon>Autobranchia</taxon>
        <taxon>Heteroconchia</taxon>
        <taxon>Euheterodonta</taxon>
        <taxon>Imparidentia</taxon>
        <taxon>Neoheterodontei</taxon>
        <taxon>Myida</taxon>
        <taxon>Dreissenoidea</taxon>
        <taxon>Dreissenidae</taxon>
        <taxon>Dreissena</taxon>
    </lineage>
</organism>
<dbReference type="AlphaFoldDB" id="A0A9D4S1R4"/>
<dbReference type="Proteomes" id="UP000828390">
    <property type="component" value="Unassembled WGS sequence"/>
</dbReference>
<proteinExistence type="predicted"/>
<comment type="caution">
    <text evidence="1">The sequence shown here is derived from an EMBL/GenBank/DDBJ whole genome shotgun (WGS) entry which is preliminary data.</text>
</comment>
<sequence length="100" mass="11243">MFSITVSARQAAERVVQLVVAEARLCLEEELSTFTPSHRSYAPVRPLYASTVGPPSRGPWFRGETLTTEGVHADDECRSAIHNHYRTYRRFVGGCDIVFN</sequence>
<keyword evidence="2" id="KW-1185">Reference proteome</keyword>
<dbReference type="EMBL" id="JAIWYP010000001">
    <property type="protein sequence ID" value="KAH3888751.1"/>
    <property type="molecule type" value="Genomic_DNA"/>
</dbReference>
<gene>
    <name evidence="1" type="ORF">DPMN_012791</name>
</gene>
<evidence type="ECO:0000313" key="2">
    <source>
        <dbReference type="Proteomes" id="UP000828390"/>
    </source>
</evidence>